<reference evidence="11 12" key="1">
    <citation type="submission" date="2013-03" db="EMBL/GenBank/DDBJ databases">
        <title>The Genome Sequence of Phialophora europaea CBS 101466.</title>
        <authorList>
            <consortium name="The Broad Institute Genomics Platform"/>
            <person name="Cuomo C."/>
            <person name="de Hoog S."/>
            <person name="Gorbushina A."/>
            <person name="Walker B."/>
            <person name="Young S.K."/>
            <person name="Zeng Q."/>
            <person name="Gargeya S."/>
            <person name="Fitzgerald M."/>
            <person name="Haas B."/>
            <person name="Abouelleil A."/>
            <person name="Allen A.W."/>
            <person name="Alvarado L."/>
            <person name="Arachchi H.M."/>
            <person name="Berlin A.M."/>
            <person name="Chapman S.B."/>
            <person name="Gainer-Dewar J."/>
            <person name="Goldberg J."/>
            <person name="Griggs A."/>
            <person name="Gujja S."/>
            <person name="Hansen M."/>
            <person name="Howarth C."/>
            <person name="Imamovic A."/>
            <person name="Ireland A."/>
            <person name="Larimer J."/>
            <person name="McCowan C."/>
            <person name="Murphy C."/>
            <person name="Pearson M."/>
            <person name="Poon T.W."/>
            <person name="Priest M."/>
            <person name="Roberts A."/>
            <person name="Saif S."/>
            <person name="Shea T."/>
            <person name="Sisk P."/>
            <person name="Sykes S."/>
            <person name="Wortman J."/>
            <person name="Nusbaum C."/>
            <person name="Birren B."/>
        </authorList>
    </citation>
    <scope>NUCLEOTIDE SEQUENCE [LARGE SCALE GENOMIC DNA]</scope>
    <source>
        <strain evidence="11 12">CBS 101466</strain>
    </source>
</reference>
<keyword evidence="3 8" id="KW-0812">Transmembrane</keyword>
<evidence type="ECO:0000256" key="5">
    <source>
        <dbReference type="ARBA" id="ARBA00022989"/>
    </source>
</evidence>
<keyword evidence="4" id="KW-0249">Electron transport</keyword>
<evidence type="ECO:0000259" key="10">
    <source>
        <dbReference type="SMART" id="SM00665"/>
    </source>
</evidence>
<dbReference type="OrthoDB" id="19261at2759"/>
<dbReference type="Gene3D" id="2.60.40.1210">
    <property type="entry name" value="Cellobiose dehydrogenase, cytochrome domain"/>
    <property type="match status" value="1"/>
</dbReference>
<keyword evidence="12" id="KW-1185">Reference proteome</keyword>
<dbReference type="GO" id="GO:0016020">
    <property type="term" value="C:membrane"/>
    <property type="evidence" value="ECO:0007669"/>
    <property type="project" value="UniProtKB-SubCell"/>
</dbReference>
<evidence type="ECO:0000256" key="7">
    <source>
        <dbReference type="SAM" id="MobiDB-lite"/>
    </source>
</evidence>
<dbReference type="HOGENOM" id="CLU_031471_3_0_1"/>
<feature type="region of interest" description="Disordered" evidence="7">
    <location>
        <begin position="509"/>
        <end position="550"/>
    </location>
</feature>
<feature type="compositionally biased region" description="Acidic residues" evidence="7">
    <location>
        <begin position="509"/>
        <end position="520"/>
    </location>
</feature>
<dbReference type="CDD" id="cd09630">
    <property type="entry name" value="CDH_like_cytochrome"/>
    <property type="match status" value="1"/>
</dbReference>
<dbReference type="SUPFAM" id="SSF49344">
    <property type="entry name" value="CBD9-like"/>
    <property type="match status" value="1"/>
</dbReference>
<dbReference type="STRING" id="1220924.W2RQU9"/>
<feature type="signal peptide" evidence="9">
    <location>
        <begin position="1"/>
        <end position="21"/>
    </location>
</feature>
<dbReference type="InterPro" id="IPR015920">
    <property type="entry name" value="Cellobiose_DH-like_cyt"/>
</dbReference>
<dbReference type="RefSeq" id="XP_008720267.1">
    <property type="nucleotide sequence ID" value="XM_008722045.1"/>
</dbReference>
<dbReference type="GeneID" id="19975061"/>
<evidence type="ECO:0000256" key="6">
    <source>
        <dbReference type="ARBA" id="ARBA00023136"/>
    </source>
</evidence>
<keyword evidence="5 8" id="KW-1133">Transmembrane helix</keyword>
<protein>
    <recommendedName>
        <fullName evidence="10">Cytochrome b561 domain-containing protein</fullName>
    </recommendedName>
</protein>
<dbReference type="Proteomes" id="UP000030752">
    <property type="component" value="Unassembled WGS sequence"/>
</dbReference>
<accession>W2RQU9</accession>
<dbReference type="PANTHER" id="PTHR47797">
    <property type="entry name" value="DEHYDROGENASE, PUTATIVE (AFU_ORTHOLOGUE AFUA_8G05805)-RELATED"/>
    <property type="match status" value="1"/>
</dbReference>
<feature type="compositionally biased region" description="Basic and acidic residues" evidence="7">
    <location>
        <begin position="533"/>
        <end position="550"/>
    </location>
</feature>
<dbReference type="VEuPathDB" id="FungiDB:HMPREF1541_07722"/>
<feature type="transmembrane region" description="Helical" evidence="8">
    <location>
        <begin position="358"/>
        <end position="376"/>
    </location>
</feature>
<evidence type="ECO:0000256" key="8">
    <source>
        <dbReference type="SAM" id="Phobius"/>
    </source>
</evidence>
<name>W2RQU9_CYPE1</name>
<dbReference type="AlphaFoldDB" id="W2RQU9"/>
<evidence type="ECO:0000256" key="2">
    <source>
        <dbReference type="ARBA" id="ARBA00022448"/>
    </source>
</evidence>
<feature type="transmembrane region" description="Helical" evidence="8">
    <location>
        <begin position="322"/>
        <end position="346"/>
    </location>
</feature>
<organism evidence="11 12">
    <name type="scientific">Cyphellophora europaea (strain CBS 101466)</name>
    <name type="common">Phialophora europaea</name>
    <dbReference type="NCBI Taxonomy" id="1220924"/>
    <lineage>
        <taxon>Eukaryota</taxon>
        <taxon>Fungi</taxon>
        <taxon>Dikarya</taxon>
        <taxon>Ascomycota</taxon>
        <taxon>Pezizomycotina</taxon>
        <taxon>Eurotiomycetes</taxon>
        <taxon>Chaetothyriomycetidae</taxon>
        <taxon>Chaetothyriales</taxon>
        <taxon>Cyphellophoraceae</taxon>
        <taxon>Cyphellophora</taxon>
    </lineage>
</organism>
<dbReference type="EMBL" id="KB822723">
    <property type="protein sequence ID" value="ETN38098.1"/>
    <property type="molecule type" value="Genomic_DNA"/>
</dbReference>
<keyword evidence="9" id="KW-0732">Signal</keyword>
<dbReference type="Gene3D" id="1.20.120.1770">
    <property type="match status" value="1"/>
</dbReference>
<evidence type="ECO:0000256" key="9">
    <source>
        <dbReference type="SAM" id="SignalP"/>
    </source>
</evidence>
<dbReference type="CDD" id="cd08760">
    <property type="entry name" value="Cyt_b561_FRRS1_like"/>
    <property type="match status" value="1"/>
</dbReference>
<evidence type="ECO:0000256" key="3">
    <source>
        <dbReference type="ARBA" id="ARBA00022692"/>
    </source>
</evidence>
<keyword evidence="2" id="KW-0813">Transport</keyword>
<sequence length="550" mass="60266">MNWATRCLLASTTLLSAVASAYRPVQFVKHTGEAGRADQAFSLTQHYNESTGENDLWVRMEAFRYSGDAKGWAALGLGPWMTGALMFILYGDPTAPGAPLTVSVRTADGHHPPLPLTDVKPPFMPDVDVTYAQFDEYSGGFNHADMGKPSHVAVADFVVRGYDGWHAVDVSNTSTRQPFIWSSNFKQDFEGDYSVDRHIDMHMFGLGFGFLFVDLQNAAVPEPMYGEIRDTESHYGISEIGDPDSPTDEELASGKAYIDRMTQSSSGGSAPPRPEATSSAEAPPLEPEHKDEPAGSGAGTLNPNPEVEQPVHSPKQWNLRSFMWHLHGALMVFAFLIMYPLGTYLLRSGRPTAFNFHWTIQALGSAAVGISAIIGYFNSHSISITHQYAGLVIVLALASQILLGWRHHVFFVQTKGKNWLSPAHIWLGRVVLPLGFVNIITGLKLRQYGWFTILLVVVVMLVELVGLFWYVRGARARNARIDAGAGNKGMPIGQTGAEAEEEYFQLAGDDDEFSDSDGEEASAGGRANGAQSRAEEKREQSKRLAQLDKV</sequence>
<evidence type="ECO:0000256" key="1">
    <source>
        <dbReference type="ARBA" id="ARBA00004370"/>
    </source>
</evidence>
<dbReference type="SMART" id="SM00665">
    <property type="entry name" value="B561"/>
    <property type="match status" value="1"/>
</dbReference>
<dbReference type="InParanoid" id="W2RQU9"/>
<feature type="transmembrane region" description="Helical" evidence="8">
    <location>
        <begin position="426"/>
        <end position="443"/>
    </location>
</feature>
<proteinExistence type="predicted"/>
<evidence type="ECO:0000313" key="11">
    <source>
        <dbReference type="EMBL" id="ETN38098.1"/>
    </source>
</evidence>
<dbReference type="InterPro" id="IPR006593">
    <property type="entry name" value="Cyt_b561/ferric_Rdtase_TM"/>
</dbReference>
<gene>
    <name evidence="11" type="ORF">HMPREF1541_07722</name>
</gene>
<keyword evidence="6 8" id="KW-0472">Membrane</keyword>
<evidence type="ECO:0000313" key="12">
    <source>
        <dbReference type="Proteomes" id="UP000030752"/>
    </source>
</evidence>
<feature type="region of interest" description="Disordered" evidence="7">
    <location>
        <begin position="260"/>
        <end position="312"/>
    </location>
</feature>
<dbReference type="PANTHER" id="PTHR47797:SF3">
    <property type="entry name" value="CYTOCHROME B561 DOMAIN-CONTAINING PROTEIN"/>
    <property type="match status" value="1"/>
</dbReference>
<feature type="transmembrane region" description="Helical" evidence="8">
    <location>
        <begin position="449"/>
        <end position="471"/>
    </location>
</feature>
<dbReference type="eggNOG" id="ENOG502SQWM">
    <property type="taxonomic scope" value="Eukaryota"/>
</dbReference>
<feature type="transmembrane region" description="Helical" evidence="8">
    <location>
        <begin position="388"/>
        <end position="405"/>
    </location>
</feature>
<comment type="subcellular location">
    <subcellularLocation>
        <location evidence="1">Membrane</location>
    </subcellularLocation>
</comment>
<evidence type="ECO:0000256" key="4">
    <source>
        <dbReference type="ARBA" id="ARBA00022982"/>
    </source>
</evidence>
<feature type="chain" id="PRO_5004825023" description="Cytochrome b561 domain-containing protein" evidence="9">
    <location>
        <begin position="22"/>
        <end position="550"/>
    </location>
</feature>
<feature type="domain" description="Cytochrome b561" evidence="10">
    <location>
        <begin position="326"/>
        <end position="443"/>
    </location>
</feature>